<sequence length="172" mass="18314">MMKMTGNKTKLKTVVRERHDRLSALGLLHLVTAVRAIGGVVKLILTMIGLTAEAVIRVLSAALEVVKLILAMIGLTTEAVIRILPATIEVVKLILAMIGLTTEAVIRVLSATLEVAILVLAVARMSAAIVRMILTDAIAIGMAEGTVANATRTCQMKTSLDETHKVREVVQG</sequence>
<evidence type="ECO:0000313" key="1">
    <source>
        <dbReference type="EMBL" id="KAJ2980766.1"/>
    </source>
</evidence>
<proteinExistence type="predicted"/>
<evidence type="ECO:0000313" key="2">
    <source>
        <dbReference type="Proteomes" id="UP001143856"/>
    </source>
</evidence>
<protein>
    <submittedName>
        <fullName evidence="1">Uncharacterized protein</fullName>
    </submittedName>
</protein>
<gene>
    <name evidence="1" type="ORF">NUW58_g6862</name>
</gene>
<name>A0ACC1NQ89_9PEZI</name>
<accession>A0ACC1NQ89</accession>
<dbReference type="EMBL" id="JAPDGR010001642">
    <property type="protein sequence ID" value="KAJ2980766.1"/>
    <property type="molecule type" value="Genomic_DNA"/>
</dbReference>
<reference evidence="1" key="1">
    <citation type="submission" date="2022-10" db="EMBL/GenBank/DDBJ databases">
        <title>Genome Sequence of Xylaria curta.</title>
        <authorList>
            <person name="Buettner E."/>
        </authorList>
    </citation>
    <scope>NUCLEOTIDE SEQUENCE</scope>
    <source>
        <strain evidence="1">Babe10</strain>
    </source>
</reference>
<organism evidence="1 2">
    <name type="scientific">Xylaria curta</name>
    <dbReference type="NCBI Taxonomy" id="42375"/>
    <lineage>
        <taxon>Eukaryota</taxon>
        <taxon>Fungi</taxon>
        <taxon>Dikarya</taxon>
        <taxon>Ascomycota</taxon>
        <taxon>Pezizomycotina</taxon>
        <taxon>Sordariomycetes</taxon>
        <taxon>Xylariomycetidae</taxon>
        <taxon>Xylariales</taxon>
        <taxon>Xylariaceae</taxon>
        <taxon>Xylaria</taxon>
    </lineage>
</organism>
<comment type="caution">
    <text evidence="1">The sequence shown here is derived from an EMBL/GenBank/DDBJ whole genome shotgun (WGS) entry which is preliminary data.</text>
</comment>
<dbReference type="Proteomes" id="UP001143856">
    <property type="component" value="Unassembled WGS sequence"/>
</dbReference>
<keyword evidence="2" id="KW-1185">Reference proteome</keyword>